<keyword evidence="1" id="KW-0677">Repeat</keyword>
<proteinExistence type="predicted"/>
<evidence type="ECO:0000313" key="3">
    <source>
        <dbReference type="EMBL" id="GAF73179.1"/>
    </source>
</evidence>
<comment type="caution">
    <text evidence="3">The sequence shown here is derived from an EMBL/GenBank/DDBJ whole genome shotgun (WGS) entry which is preliminary data.</text>
</comment>
<dbReference type="Pfam" id="PF13181">
    <property type="entry name" value="TPR_8"/>
    <property type="match status" value="2"/>
</dbReference>
<dbReference type="Gene3D" id="1.25.40.10">
    <property type="entry name" value="Tetratricopeptide repeat domain"/>
    <property type="match status" value="3"/>
</dbReference>
<dbReference type="SMART" id="SM00028">
    <property type="entry name" value="TPR"/>
    <property type="match status" value="6"/>
</dbReference>
<organism evidence="3">
    <name type="scientific">marine sediment metagenome</name>
    <dbReference type="NCBI Taxonomy" id="412755"/>
    <lineage>
        <taxon>unclassified sequences</taxon>
        <taxon>metagenomes</taxon>
        <taxon>ecological metagenomes</taxon>
    </lineage>
</organism>
<sequence>MNRLLEILGRAITVDTAGLIVRWLSAVRADDSGSAQHQQLNEIIELMDKRKFGTAAEQLRGYLFDNPSCTRGRLAAAAVYLHENRLQETIEELNSVYMRQPSNTMALYALGHCYERLGKESQAVEFYQDCLKFKNYLQLPRQRLAAIYFKNGQLEKTIAEYELLRNEYPDDISTLVTLGHLYIAGARYGKAAETFNTAILIHPDNFGSEDDDIDRLIRDGQLHEATEQLEDLLAEQPERVDLIVKYADVLGMLGASDQAVSQYQEAIYICPDSLEATIKLGAQYLQMDAGRLAAQQFNQAVEVNDRIV</sequence>
<dbReference type="PANTHER" id="PTHR45586:SF1">
    <property type="entry name" value="LIPOPOLYSACCHARIDE ASSEMBLY PROTEIN B"/>
    <property type="match status" value="1"/>
</dbReference>
<keyword evidence="2" id="KW-0802">TPR repeat</keyword>
<protein>
    <submittedName>
        <fullName evidence="3">Uncharacterized protein</fullName>
    </submittedName>
</protein>
<accession>X0RWI0</accession>
<dbReference type="PANTHER" id="PTHR45586">
    <property type="entry name" value="TPR REPEAT-CONTAINING PROTEIN PA4667"/>
    <property type="match status" value="1"/>
</dbReference>
<feature type="non-terminal residue" evidence="3">
    <location>
        <position position="308"/>
    </location>
</feature>
<dbReference type="Pfam" id="PF13432">
    <property type="entry name" value="TPR_16"/>
    <property type="match status" value="1"/>
</dbReference>
<dbReference type="Pfam" id="PF13174">
    <property type="entry name" value="TPR_6"/>
    <property type="match status" value="1"/>
</dbReference>
<dbReference type="SUPFAM" id="SSF48452">
    <property type="entry name" value="TPR-like"/>
    <property type="match status" value="1"/>
</dbReference>
<name>X0RWI0_9ZZZZ</name>
<dbReference type="EMBL" id="BARS01006752">
    <property type="protein sequence ID" value="GAF73179.1"/>
    <property type="molecule type" value="Genomic_DNA"/>
</dbReference>
<dbReference type="InterPro" id="IPR019734">
    <property type="entry name" value="TPR_rpt"/>
</dbReference>
<evidence type="ECO:0000256" key="1">
    <source>
        <dbReference type="ARBA" id="ARBA00022737"/>
    </source>
</evidence>
<gene>
    <name evidence="3" type="ORF">S01H1_13103</name>
</gene>
<evidence type="ECO:0000256" key="2">
    <source>
        <dbReference type="ARBA" id="ARBA00022803"/>
    </source>
</evidence>
<reference evidence="3" key="1">
    <citation type="journal article" date="2014" name="Front. Microbiol.">
        <title>High frequency of phylogenetically diverse reductive dehalogenase-homologous genes in deep subseafloor sedimentary metagenomes.</title>
        <authorList>
            <person name="Kawai M."/>
            <person name="Futagami T."/>
            <person name="Toyoda A."/>
            <person name="Takaki Y."/>
            <person name="Nishi S."/>
            <person name="Hori S."/>
            <person name="Arai W."/>
            <person name="Tsubouchi T."/>
            <person name="Morono Y."/>
            <person name="Uchiyama I."/>
            <person name="Ito T."/>
            <person name="Fujiyama A."/>
            <person name="Inagaki F."/>
            <person name="Takami H."/>
        </authorList>
    </citation>
    <scope>NUCLEOTIDE SEQUENCE</scope>
    <source>
        <strain evidence="3">Expedition CK06-06</strain>
    </source>
</reference>
<dbReference type="PROSITE" id="PS50005">
    <property type="entry name" value="TPR"/>
    <property type="match status" value="2"/>
</dbReference>
<dbReference type="AlphaFoldDB" id="X0RWI0"/>
<dbReference type="InterPro" id="IPR051012">
    <property type="entry name" value="CellSynth/LPSAsmb/PSIAsmb"/>
</dbReference>
<dbReference type="InterPro" id="IPR011990">
    <property type="entry name" value="TPR-like_helical_dom_sf"/>
</dbReference>